<evidence type="ECO:0000313" key="2">
    <source>
        <dbReference type="Proteomes" id="UP000595278"/>
    </source>
</evidence>
<keyword evidence="2" id="KW-1185">Reference proteome</keyword>
<reference evidence="1 2" key="1">
    <citation type="submission" date="2021-01" db="EMBL/GenBank/DDBJ databases">
        <title>Entomomonas sp. F2A isolated from a house cricket (Acheta domesticus).</title>
        <authorList>
            <person name="Spergser J."/>
            <person name="Busse H.-J."/>
        </authorList>
    </citation>
    <scope>NUCLEOTIDE SEQUENCE [LARGE SCALE GENOMIC DNA]</scope>
    <source>
        <strain evidence="1 2">F2A</strain>
    </source>
</reference>
<sequence length="121" mass="14097">MNSIKYTYSICFCIFALIFFITSPKVFAKEYNFANINSVALKQTYFAQLINKNKIKNNGQVAYFKLLNNQEIYKLAFFTVENINISDLNHITVENDKNLPFSDSRIFNKADYNNLILIKKA</sequence>
<dbReference type="Proteomes" id="UP000595278">
    <property type="component" value="Chromosome"/>
</dbReference>
<dbReference type="KEGG" id="eaz:JHT90_02565"/>
<dbReference type="AlphaFoldDB" id="A0A974NGN9"/>
<dbReference type="RefSeq" id="WP_201093742.1">
    <property type="nucleotide sequence ID" value="NZ_CP067393.1"/>
</dbReference>
<accession>A0A974NGN9</accession>
<name>A0A974NGN9_9GAMM</name>
<evidence type="ECO:0000313" key="1">
    <source>
        <dbReference type="EMBL" id="QQP86154.1"/>
    </source>
</evidence>
<gene>
    <name evidence="1" type="ORF">JHT90_02565</name>
</gene>
<protein>
    <submittedName>
        <fullName evidence="1">Uncharacterized protein</fullName>
    </submittedName>
</protein>
<organism evidence="1 2">
    <name type="scientific">Entomomonas asaccharolytica</name>
    <dbReference type="NCBI Taxonomy" id="2785331"/>
    <lineage>
        <taxon>Bacteria</taxon>
        <taxon>Pseudomonadati</taxon>
        <taxon>Pseudomonadota</taxon>
        <taxon>Gammaproteobacteria</taxon>
        <taxon>Pseudomonadales</taxon>
        <taxon>Pseudomonadaceae</taxon>
        <taxon>Entomomonas</taxon>
    </lineage>
</organism>
<dbReference type="EMBL" id="CP067393">
    <property type="protein sequence ID" value="QQP86154.1"/>
    <property type="molecule type" value="Genomic_DNA"/>
</dbReference>
<proteinExistence type="predicted"/>